<evidence type="ECO:0000313" key="2">
    <source>
        <dbReference type="EMBL" id="HJC05579.1"/>
    </source>
</evidence>
<dbReference type="EMBL" id="DWWT01000022">
    <property type="protein sequence ID" value="HJC05579.1"/>
    <property type="molecule type" value="Genomic_DNA"/>
</dbReference>
<dbReference type="Gene3D" id="2.10.270.10">
    <property type="entry name" value="Cholin Binding"/>
    <property type="match status" value="1"/>
</dbReference>
<protein>
    <submittedName>
        <fullName evidence="2">Uncharacterized protein</fullName>
    </submittedName>
</protein>
<reference evidence="2" key="1">
    <citation type="journal article" date="2021" name="PeerJ">
        <title>Extensive microbial diversity within the chicken gut microbiome revealed by metagenomics and culture.</title>
        <authorList>
            <person name="Gilroy R."/>
            <person name="Ravi A."/>
            <person name="Getino M."/>
            <person name="Pursley I."/>
            <person name="Horton D.L."/>
            <person name="Alikhan N.F."/>
            <person name="Baker D."/>
            <person name="Gharbi K."/>
            <person name="Hall N."/>
            <person name="Watson M."/>
            <person name="Adriaenssens E.M."/>
            <person name="Foster-Nyarko E."/>
            <person name="Jarju S."/>
            <person name="Secka A."/>
            <person name="Antonio M."/>
            <person name="Oren A."/>
            <person name="Chaudhuri R.R."/>
            <person name="La Ragione R."/>
            <person name="Hildebrand F."/>
            <person name="Pallen M.J."/>
        </authorList>
    </citation>
    <scope>NUCLEOTIDE SEQUENCE</scope>
    <source>
        <strain evidence="2">CHK180-15479</strain>
    </source>
</reference>
<evidence type="ECO:0000313" key="3">
    <source>
        <dbReference type="Proteomes" id="UP000823910"/>
    </source>
</evidence>
<organism evidence="2 3">
    <name type="scientific">Candidatus Enterocloster excrementipullorum</name>
    <dbReference type="NCBI Taxonomy" id="2838559"/>
    <lineage>
        <taxon>Bacteria</taxon>
        <taxon>Bacillati</taxon>
        <taxon>Bacillota</taxon>
        <taxon>Clostridia</taxon>
        <taxon>Lachnospirales</taxon>
        <taxon>Lachnospiraceae</taxon>
        <taxon>Enterocloster</taxon>
    </lineage>
</organism>
<sequence>MKHLFRTAAVTAALCAAMSMTAFAGQWQQDGTGYWWQNDDGSYPTNTWRWLDGNGDGISECYYFDSRGYMVFDTIINGSQINANGAWVENGQVQSRKSWEAVKYSGDPMEILRTVSDNDDADRVDADFLMTMQMGDGTQSLAVNMTGNMKMQYDGGSNLAYTVDMNMDMGALGSARTTAFYTDGWYYYDISGQKLKMQMDIANALESAGSTNLLSSNDLSYVQNASMVRNGDNTTIYFSADGNALMQAADEILGMSGLSLSNLGVSMGISQYNGEVTVDAGGNITQEKVLMNMTVGDGTENIAMQLYMEMNINAVGDSVVVSIPSTEGYMDMATYMSQIAEQAA</sequence>
<evidence type="ECO:0000256" key="1">
    <source>
        <dbReference type="SAM" id="SignalP"/>
    </source>
</evidence>
<comment type="caution">
    <text evidence="2">The sequence shown here is derived from an EMBL/GenBank/DDBJ whole genome shotgun (WGS) entry which is preliminary data.</text>
</comment>
<dbReference type="AlphaFoldDB" id="A0A9D2MYA7"/>
<reference evidence="2" key="2">
    <citation type="submission" date="2021-04" db="EMBL/GenBank/DDBJ databases">
        <authorList>
            <person name="Gilroy R."/>
        </authorList>
    </citation>
    <scope>NUCLEOTIDE SEQUENCE</scope>
    <source>
        <strain evidence="2">CHK180-15479</strain>
    </source>
</reference>
<feature type="chain" id="PRO_5039269789" evidence="1">
    <location>
        <begin position="25"/>
        <end position="344"/>
    </location>
</feature>
<keyword evidence="1" id="KW-0732">Signal</keyword>
<dbReference type="Proteomes" id="UP000823910">
    <property type="component" value="Unassembled WGS sequence"/>
</dbReference>
<name>A0A9D2MYA7_9FIRM</name>
<proteinExistence type="predicted"/>
<gene>
    <name evidence="2" type="ORF">H9704_05415</name>
</gene>
<dbReference type="SUPFAM" id="SSF69360">
    <property type="entry name" value="Cell wall binding repeat"/>
    <property type="match status" value="1"/>
</dbReference>
<feature type="signal peptide" evidence="1">
    <location>
        <begin position="1"/>
        <end position="24"/>
    </location>
</feature>
<accession>A0A9D2MYA7</accession>